<evidence type="ECO:0000256" key="7">
    <source>
        <dbReference type="ARBA" id="ARBA00023136"/>
    </source>
</evidence>
<comment type="pathway">
    <text evidence="2">Secondary metabolite biosynthesis.</text>
</comment>
<keyword evidence="7 8" id="KW-0472">Membrane</keyword>
<feature type="transmembrane region" description="Helical" evidence="8">
    <location>
        <begin position="216"/>
        <end position="233"/>
    </location>
</feature>
<comment type="caution">
    <text evidence="10">The sequence shown here is derived from an EMBL/GenBank/DDBJ whole genome shotgun (WGS) entry which is preliminary data.</text>
</comment>
<evidence type="ECO:0000256" key="6">
    <source>
        <dbReference type="ARBA" id="ARBA00022989"/>
    </source>
</evidence>
<dbReference type="GO" id="GO:0006629">
    <property type="term" value="P:lipid metabolic process"/>
    <property type="evidence" value="ECO:0007669"/>
    <property type="project" value="InterPro"/>
</dbReference>
<keyword evidence="6 8" id="KW-1133">Transmembrane helix</keyword>
<dbReference type="Proteomes" id="UP000283269">
    <property type="component" value="Unassembled WGS sequence"/>
</dbReference>
<evidence type="ECO:0000256" key="8">
    <source>
        <dbReference type="SAM" id="Phobius"/>
    </source>
</evidence>
<dbReference type="GO" id="GO:0008374">
    <property type="term" value="F:O-acyltransferase activity"/>
    <property type="evidence" value="ECO:0007669"/>
    <property type="project" value="InterPro"/>
</dbReference>
<dbReference type="OrthoDB" id="1077582at2759"/>
<keyword evidence="4" id="KW-0808">Transferase</keyword>
<comment type="similarity">
    <text evidence="3">Belongs to the wax synthase family.</text>
</comment>
<accession>A0A409XQL7</accession>
<evidence type="ECO:0000256" key="3">
    <source>
        <dbReference type="ARBA" id="ARBA00007282"/>
    </source>
</evidence>
<evidence type="ECO:0000256" key="4">
    <source>
        <dbReference type="ARBA" id="ARBA00022679"/>
    </source>
</evidence>
<evidence type="ECO:0000256" key="2">
    <source>
        <dbReference type="ARBA" id="ARBA00005179"/>
    </source>
</evidence>
<feature type="transmembrane region" description="Helical" evidence="8">
    <location>
        <begin position="183"/>
        <end position="204"/>
    </location>
</feature>
<sequence>MNTTSPWVFPTTFWPRSKARFPGRLWMLIEAILILSYTVKPSPYRPLLFFVPIAILVTYSLFFTRMTNLEHVANNDWGMACRLVTIFLFASTNILLCDVQRELIPIKFVKKGGKHKKDDDERGEGPSRGRSISEESFMTRLKWGFSLWFNPRVVNFTDESTAILPPRPAHSTRLSFIAHQLRSALIIALLYDVTGIIGRANPYFGIATPNVVGYQQLWRLGGFLYGLMIYSLLQFEHKLAAMISVGLGLTRPEDWPSLFNSFKYAYTLRGLWGSEFSSSSVVIALMSSCVCFTQKNLASDVQKSGANILHASYFSQKLGIPPKSTIASFFTLYLSFAMSGILHHAGDAMAMQSITRPGAFQFFMLQAVGITLEDVILRLVGAATTKGESKASLVSAKENVDVDVHSKEVLPKWPVRLVGFVWVLLWLTLTLPLWTDEMCRNGFMRQIPQLSFILGVWKGEWAPEGWQPVKK</sequence>
<evidence type="ECO:0000256" key="1">
    <source>
        <dbReference type="ARBA" id="ARBA00004141"/>
    </source>
</evidence>
<feature type="transmembrane region" description="Helical" evidence="8">
    <location>
        <begin position="23"/>
        <end position="39"/>
    </location>
</feature>
<feature type="transmembrane region" description="Helical" evidence="8">
    <location>
        <begin position="413"/>
        <end position="435"/>
    </location>
</feature>
<dbReference type="EMBL" id="NHYD01000886">
    <property type="protein sequence ID" value="PPQ93007.1"/>
    <property type="molecule type" value="Genomic_DNA"/>
</dbReference>
<proteinExistence type="inferred from homology"/>
<feature type="transmembrane region" description="Helical" evidence="8">
    <location>
        <begin position="77"/>
        <end position="97"/>
    </location>
</feature>
<evidence type="ECO:0000313" key="11">
    <source>
        <dbReference type="Proteomes" id="UP000283269"/>
    </source>
</evidence>
<evidence type="ECO:0000313" key="10">
    <source>
        <dbReference type="EMBL" id="PPQ93007.1"/>
    </source>
</evidence>
<organism evidence="10 11">
    <name type="scientific">Psilocybe cyanescens</name>
    <dbReference type="NCBI Taxonomy" id="93625"/>
    <lineage>
        <taxon>Eukaryota</taxon>
        <taxon>Fungi</taxon>
        <taxon>Dikarya</taxon>
        <taxon>Basidiomycota</taxon>
        <taxon>Agaricomycotina</taxon>
        <taxon>Agaricomycetes</taxon>
        <taxon>Agaricomycetidae</taxon>
        <taxon>Agaricales</taxon>
        <taxon>Agaricineae</taxon>
        <taxon>Strophariaceae</taxon>
        <taxon>Psilocybe</taxon>
    </lineage>
</organism>
<keyword evidence="5 8" id="KW-0812">Transmembrane</keyword>
<comment type="subcellular location">
    <subcellularLocation>
        <location evidence="1">Membrane</location>
        <topology evidence="1">Multi-pass membrane protein</topology>
    </subcellularLocation>
</comment>
<dbReference type="InterPro" id="IPR044851">
    <property type="entry name" value="Wax_synthase"/>
</dbReference>
<dbReference type="GO" id="GO:0016020">
    <property type="term" value="C:membrane"/>
    <property type="evidence" value="ECO:0007669"/>
    <property type="project" value="UniProtKB-SubCell"/>
</dbReference>
<dbReference type="InterPro" id="IPR032805">
    <property type="entry name" value="Wax_synthase_dom"/>
</dbReference>
<feature type="transmembrane region" description="Helical" evidence="8">
    <location>
        <begin position="46"/>
        <end position="65"/>
    </location>
</feature>
<keyword evidence="11" id="KW-1185">Reference proteome</keyword>
<evidence type="ECO:0000259" key="9">
    <source>
        <dbReference type="Pfam" id="PF13813"/>
    </source>
</evidence>
<reference evidence="10 11" key="1">
    <citation type="journal article" date="2018" name="Evol. Lett.">
        <title>Horizontal gene cluster transfer increased hallucinogenic mushroom diversity.</title>
        <authorList>
            <person name="Reynolds H.T."/>
            <person name="Vijayakumar V."/>
            <person name="Gluck-Thaler E."/>
            <person name="Korotkin H.B."/>
            <person name="Matheny P.B."/>
            <person name="Slot J.C."/>
        </authorList>
    </citation>
    <scope>NUCLEOTIDE SEQUENCE [LARGE SCALE GENOMIC DNA]</scope>
    <source>
        <strain evidence="10 11">2631</strain>
    </source>
</reference>
<dbReference type="PANTHER" id="PTHR31595:SF57">
    <property type="entry name" value="OS04G0481900 PROTEIN"/>
    <property type="match status" value="1"/>
</dbReference>
<protein>
    <recommendedName>
        <fullName evidence="9">Wax synthase domain-containing protein</fullName>
    </recommendedName>
</protein>
<dbReference type="Pfam" id="PF13813">
    <property type="entry name" value="MBOAT_2"/>
    <property type="match status" value="1"/>
</dbReference>
<evidence type="ECO:0000256" key="5">
    <source>
        <dbReference type="ARBA" id="ARBA00022692"/>
    </source>
</evidence>
<gene>
    <name evidence="10" type="ORF">CVT25_000205</name>
</gene>
<name>A0A409XQL7_PSICY</name>
<feature type="domain" description="Wax synthase" evidence="9">
    <location>
        <begin position="255"/>
        <end position="365"/>
    </location>
</feature>
<dbReference type="PANTHER" id="PTHR31595">
    <property type="entry name" value="LONG-CHAIN-ALCOHOL O-FATTY-ACYLTRANSFERASE 3-RELATED"/>
    <property type="match status" value="1"/>
</dbReference>
<dbReference type="InParanoid" id="A0A409XQL7"/>
<feature type="transmembrane region" description="Helical" evidence="8">
    <location>
        <begin position="326"/>
        <end position="346"/>
    </location>
</feature>
<dbReference type="STRING" id="93625.A0A409XQL7"/>
<dbReference type="AlphaFoldDB" id="A0A409XQL7"/>